<dbReference type="InterPro" id="IPR029058">
    <property type="entry name" value="AB_hydrolase_fold"/>
</dbReference>
<evidence type="ECO:0000256" key="4">
    <source>
        <dbReference type="ARBA" id="ARBA00022801"/>
    </source>
</evidence>
<dbReference type="Proteomes" id="UP000243797">
    <property type="component" value="Unassembled WGS sequence"/>
</dbReference>
<sequence length="303" mass="33247">MGFLNEYESQVLHDETATSASRHLLVYFLTGNPGVTHFYKPFLETLLDLHSRDPQGVPHTALHIYSTSLAGFETDRTTNPKFVAKHGQGPYSVEQEVDFIDTAIDDAHSDLSQHLGEVAGKDLRVVLIGHSLGTYMALEVLARRKRAQSPIKIISAILLCPTIMNLAGSPNGTSLLGTFLSSRFATSLVPSLTKLIFALPPSGLMQTIIQRVSGQETTMAKVTSDFLKSPSGFQQTLYLAQDELVVISTDKWDDEIWGIVKADAAGSKTKTKMFLYFLDEDTWIANETRDQIIAARASTGKVA</sequence>
<comment type="subcellular location">
    <subcellularLocation>
        <location evidence="1">Lipid droplet</location>
    </subcellularLocation>
</comment>
<dbReference type="PANTHER" id="PTHR13390">
    <property type="entry name" value="LIPASE"/>
    <property type="match status" value="1"/>
</dbReference>
<dbReference type="SUPFAM" id="SSF53474">
    <property type="entry name" value="alpha/beta-Hydrolases"/>
    <property type="match status" value="1"/>
</dbReference>
<dbReference type="GO" id="GO:0019915">
    <property type="term" value="P:lipid storage"/>
    <property type="evidence" value="ECO:0007669"/>
    <property type="project" value="InterPro"/>
</dbReference>
<keyword evidence="3" id="KW-0551">Lipid droplet</keyword>
<evidence type="ECO:0000256" key="2">
    <source>
        <dbReference type="ARBA" id="ARBA00008300"/>
    </source>
</evidence>
<evidence type="ECO:0000313" key="6">
    <source>
        <dbReference type="Proteomes" id="UP000243797"/>
    </source>
</evidence>
<gene>
    <name evidence="5" type="ORF">CAC42_731</name>
</gene>
<dbReference type="OrthoDB" id="448051at2759"/>
<evidence type="ECO:0000313" key="5">
    <source>
        <dbReference type="EMBL" id="PNS15472.1"/>
    </source>
</evidence>
<comment type="caution">
    <text evidence="5">The sequence shown here is derived from an EMBL/GenBank/DDBJ whole genome shotgun (WGS) entry which is preliminary data.</text>
</comment>
<evidence type="ECO:0000256" key="1">
    <source>
        <dbReference type="ARBA" id="ARBA00004502"/>
    </source>
</evidence>
<dbReference type="InParanoid" id="A0A2K1QKL5"/>
<keyword evidence="4" id="KW-0378">Hydrolase</keyword>
<dbReference type="InterPro" id="IPR019363">
    <property type="entry name" value="LDAH"/>
</dbReference>
<dbReference type="GO" id="GO:0005811">
    <property type="term" value="C:lipid droplet"/>
    <property type="evidence" value="ECO:0007669"/>
    <property type="project" value="UniProtKB-SubCell"/>
</dbReference>
<dbReference type="EMBL" id="NKHZ01000070">
    <property type="protein sequence ID" value="PNS15472.1"/>
    <property type="molecule type" value="Genomic_DNA"/>
</dbReference>
<dbReference type="PANTHER" id="PTHR13390:SF0">
    <property type="entry name" value="LIPID DROPLET-ASSOCIATED HYDROLASE"/>
    <property type="match status" value="1"/>
</dbReference>
<accession>A0A2K1QKL5</accession>
<dbReference type="GO" id="GO:0016298">
    <property type="term" value="F:lipase activity"/>
    <property type="evidence" value="ECO:0007669"/>
    <property type="project" value="InterPro"/>
</dbReference>
<proteinExistence type="inferred from homology"/>
<protein>
    <submittedName>
        <fullName evidence="5">UBP9-binding protein bun107</fullName>
    </submittedName>
</protein>
<name>A0A2K1QKL5_9PEZI</name>
<reference evidence="5 6" key="1">
    <citation type="submission" date="2017-06" db="EMBL/GenBank/DDBJ databases">
        <title>Draft genome sequence of a variant of Elsinoe murrayae.</title>
        <authorList>
            <person name="Cheng Q."/>
        </authorList>
    </citation>
    <scope>NUCLEOTIDE SEQUENCE [LARGE SCALE GENOMIC DNA]</scope>
    <source>
        <strain evidence="5 6">CQ-2017a</strain>
    </source>
</reference>
<organism evidence="5 6">
    <name type="scientific">Sphaceloma murrayae</name>
    <dbReference type="NCBI Taxonomy" id="2082308"/>
    <lineage>
        <taxon>Eukaryota</taxon>
        <taxon>Fungi</taxon>
        <taxon>Dikarya</taxon>
        <taxon>Ascomycota</taxon>
        <taxon>Pezizomycotina</taxon>
        <taxon>Dothideomycetes</taxon>
        <taxon>Dothideomycetidae</taxon>
        <taxon>Myriangiales</taxon>
        <taxon>Elsinoaceae</taxon>
        <taxon>Sphaceloma</taxon>
    </lineage>
</organism>
<dbReference type="AlphaFoldDB" id="A0A2K1QKL5"/>
<dbReference type="Pfam" id="PF10230">
    <property type="entry name" value="LIDHydrolase"/>
    <property type="match status" value="1"/>
</dbReference>
<dbReference type="FunCoup" id="A0A2K1QKL5">
    <property type="interactions" value="74"/>
</dbReference>
<dbReference type="Gene3D" id="3.40.50.1820">
    <property type="entry name" value="alpha/beta hydrolase"/>
    <property type="match status" value="1"/>
</dbReference>
<comment type="similarity">
    <text evidence="2">Belongs to the AB hydrolase superfamily. LDAH family.</text>
</comment>
<evidence type="ECO:0000256" key="3">
    <source>
        <dbReference type="ARBA" id="ARBA00022677"/>
    </source>
</evidence>
<keyword evidence="6" id="KW-1185">Reference proteome</keyword>